<feature type="compositionally biased region" description="Low complexity" evidence="2">
    <location>
        <begin position="1637"/>
        <end position="1647"/>
    </location>
</feature>
<organism evidence="5 6">
    <name type="scientific">Hortaea werneckii</name>
    <name type="common">Black yeast</name>
    <name type="synonym">Cladosporium werneckii</name>
    <dbReference type="NCBI Taxonomy" id="91943"/>
    <lineage>
        <taxon>Eukaryota</taxon>
        <taxon>Fungi</taxon>
        <taxon>Dikarya</taxon>
        <taxon>Ascomycota</taxon>
        <taxon>Pezizomycotina</taxon>
        <taxon>Dothideomycetes</taxon>
        <taxon>Dothideomycetidae</taxon>
        <taxon>Mycosphaerellales</taxon>
        <taxon>Teratosphaeriaceae</taxon>
        <taxon>Hortaea</taxon>
    </lineage>
</organism>
<feature type="domain" description="SEC7" evidence="4">
    <location>
        <begin position="461"/>
        <end position="626"/>
    </location>
</feature>
<dbReference type="GO" id="GO:0032012">
    <property type="term" value="P:regulation of ARF protein signal transduction"/>
    <property type="evidence" value="ECO:0007669"/>
    <property type="project" value="InterPro"/>
</dbReference>
<feature type="compositionally biased region" description="Polar residues" evidence="2">
    <location>
        <begin position="1352"/>
        <end position="1370"/>
    </location>
</feature>
<feature type="compositionally biased region" description="Low complexity" evidence="2">
    <location>
        <begin position="1139"/>
        <end position="1148"/>
    </location>
</feature>
<evidence type="ECO:0000313" key="5">
    <source>
        <dbReference type="EMBL" id="RMY81085.1"/>
    </source>
</evidence>
<feature type="compositionally biased region" description="Basic and acidic residues" evidence="2">
    <location>
        <begin position="62"/>
        <end position="72"/>
    </location>
</feature>
<feature type="region of interest" description="Disordered" evidence="2">
    <location>
        <begin position="18"/>
        <end position="195"/>
    </location>
</feature>
<dbReference type="VEuPathDB" id="FungiDB:BTJ68_15494"/>
<feature type="compositionally biased region" description="Low complexity" evidence="2">
    <location>
        <begin position="419"/>
        <end position="432"/>
    </location>
</feature>
<feature type="compositionally biased region" description="Low complexity" evidence="2">
    <location>
        <begin position="1426"/>
        <end position="1436"/>
    </location>
</feature>
<dbReference type="InterPro" id="IPR001849">
    <property type="entry name" value="PH_domain"/>
</dbReference>
<feature type="domain" description="PH" evidence="3">
    <location>
        <begin position="754"/>
        <end position="883"/>
    </location>
</feature>
<proteinExistence type="predicted"/>
<feature type="compositionally biased region" description="Polar residues" evidence="2">
    <location>
        <begin position="1437"/>
        <end position="1448"/>
    </location>
</feature>
<feature type="compositionally biased region" description="Low complexity" evidence="2">
    <location>
        <begin position="240"/>
        <end position="267"/>
    </location>
</feature>
<feature type="region of interest" description="Disordered" evidence="2">
    <location>
        <begin position="1470"/>
        <end position="1677"/>
    </location>
</feature>
<evidence type="ECO:0000256" key="1">
    <source>
        <dbReference type="SAM" id="Coils"/>
    </source>
</evidence>
<feature type="compositionally biased region" description="Polar residues" evidence="2">
    <location>
        <begin position="457"/>
        <end position="466"/>
    </location>
</feature>
<dbReference type="Gene3D" id="1.10.1000.11">
    <property type="entry name" value="Arf Nucleotide-binding Site Opener,domain 2"/>
    <property type="match status" value="1"/>
</dbReference>
<feature type="compositionally biased region" description="Basic and acidic residues" evidence="2">
    <location>
        <begin position="333"/>
        <end position="346"/>
    </location>
</feature>
<dbReference type="EMBL" id="QWIR01000278">
    <property type="protein sequence ID" value="RMY81085.1"/>
    <property type="molecule type" value="Genomic_DNA"/>
</dbReference>
<dbReference type="PROSITE" id="PS50190">
    <property type="entry name" value="SEC7"/>
    <property type="match status" value="1"/>
</dbReference>
<feature type="compositionally biased region" description="Basic residues" evidence="2">
    <location>
        <begin position="176"/>
        <end position="188"/>
    </location>
</feature>
<dbReference type="Gene3D" id="2.30.29.30">
    <property type="entry name" value="Pleckstrin-homology domain (PH domain)/Phosphotyrosine-binding domain (PTB)"/>
    <property type="match status" value="1"/>
</dbReference>
<feature type="region of interest" description="Disordered" evidence="2">
    <location>
        <begin position="205"/>
        <end position="224"/>
    </location>
</feature>
<feature type="compositionally biased region" description="Polar residues" evidence="2">
    <location>
        <begin position="310"/>
        <end position="323"/>
    </location>
</feature>
<evidence type="ECO:0000259" key="4">
    <source>
        <dbReference type="PROSITE" id="PS50190"/>
    </source>
</evidence>
<feature type="compositionally biased region" description="Polar residues" evidence="2">
    <location>
        <begin position="1264"/>
        <end position="1275"/>
    </location>
</feature>
<feature type="region of interest" description="Disordered" evidence="2">
    <location>
        <begin position="1131"/>
        <end position="1287"/>
    </location>
</feature>
<reference evidence="5 6" key="1">
    <citation type="journal article" date="2018" name="BMC Genomics">
        <title>Genomic evidence for intraspecific hybridization in a clonal and extremely halotolerant yeast.</title>
        <authorList>
            <person name="Gostincar C."/>
            <person name="Stajich J.E."/>
            <person name="Zupancic J."/>
            <person name="Zalar P."/>
            <person name="Gunde-Cimerman N."/>
        </authorList>
    </citation>
    <scope>NUCLEOTIDE SEQUENCE [LARGE SCALE GENOMIC DNA]</scope>
    <source>
        <strain evidence="5 6">EXF-2788</strain>
    </source>
</reference>
<dbReference type="PANTHER" id="PTHR10663:SF405">
    <property type="entry name" value="ARF GUANINE NUCLEOTIDE EXCHANGE FACTOR SYT1"/>
    <property type="match status" value="1"/>
</dbReference>
<feature type="coiled-coil region" evidence="1">
    <location>
        <begin position="946"/>
        <end position="973"/>
    </location>
</feature>
<feature type="compositionally biased region" description="Basic and acidic residues" evidence="2">
    <location>
        <begin position="295"/>
        <end position="304"/>
    </location>
</feature>
<feature type="compositionally biased region" description="Low complexity" evidence="2">
    <location>
        <begin position="1327"/>
        <end position="1339"/>
    </location>
</feature>
<dbReference type="PANTHER" id="PTHR10663">
    <property type="entry name" value="GUANYL-NUCLEOTIDE EXCHANGE FACTOR"/>
    <property type="match status" value="1"/>
</dbReference>
<feature type="region of interest" description="Disordered" evidence="2">
    <location>
        <begin position="1327"/>
        <end position="1370"/>
    </location>
</feature>
<accession>A0A3M7EWS1</accession>
<dbReference type="SUPFAM" id="SSF48425">
    <property type="entry name" value="Sec7 domain"/>
    <property type="match status" value="1"/>
</dbReference>
<dbReference type="SMART" id="SM00222">
    <property type="entry name" value="Sec7"/>
    <property type="match status" value="1"/>
</dbReference>
<dbReference type="Proteomes" id="UP000268823">
    <property type="component" value="Unassembled WGS sequence"/>
</dbReference>
<feature type="compositionally biased region" description="Acidic residues" evidence="2">
    <location>
        <begin position="1627"/>
        <end position="1636"/>
    </location>
</feature>
<evidence type="ECO:0000256" key="2">
    <source>
        <dbReference type="SAM" id="MobiDB-lite"/>
    </source>
</evidence>
<feature type="compositionally biased region" description="Acidic residues" evidence="2">
    <location>
        <begin position="1516"/>
        <end position="1526"/>
    </location>
</feature>
<feature type="compositionally biased region" description="Polar residues" evidence="2">
    <location>
        <begin position="1177"/>
        <end position="1192"/>
    </location>
</feature>
<sequence length="1677" mass="182254">MPLLSRRKSGLDLLNFSADHHHHHHPDSRPRQNPDTLRPDSPTTPRPVSEYGRPPSRLSRQFRPEEVADVHDGPPPNKTNRFSMMKRMNLSEPQLAARARQDAATDKENRPPMPTLPSAEGRVPSIVRTAPTMDNGSNDHEGEGSMAHHSLLKRSLSKSRSAERPPSPQAADSRRPSKGRTSRWRKMQGRSSGLEDLARLSTLHASSSDNQIAPPSYGDESQSALALPVTDPRMSDSSRSDGSNASSGDHIYGQTTTTTHTVSTHTTFFRLPRRNKNRNSLFPLPVKLPPPDEQQTPKRNDPETPRASVSGRSAKSLQTSGRQSPHGAALQRRHTEASPTKQKDEVPALPSPNTLFAKGALSFADSGMNLFRNESQRSQGSTNSSPLQPPMRLGMRERASTTSSFGRTSHDIDTPPTMNGSARNSTSTTGRSSLGGFLNFARFRNSSDPHSPRHSPGTRSKSNSFAMSREALVVPEREEGDTPGRYLERLEAAVTRSMIAGILSKSADPFAQAVLRSYTRRFPFFGEPIDMSLRKFLLEAELPKETQQVDRVIQAFADRYNECNPGIFPTADQAYVIAFSLMMLHTDAFNKNNKRKMTRQDYIKNTSGQGVADEVLGCFYDNICYTPFVHYEEEVDINGERVMPFKPSRKSKLKGTIHETTGKKPTGPVDPYNLLVEQKLDLLRPSVKDSITFDDPYNYRGNQELDPQYLQGAFTHTGILQIISARSRPTAYEGQLTNNAPGPSESQAGIIDLKITKVGVLWRKSAKKKKTRSPWQEWGAILTGSQLYLFKNAHWAKGLLHQFASQQKPGQPRTPVIFKPPLTEFKPDALIKTDNAVALLDASYNRHKHAFTFFRAGGHEEVLLADNEAERNDWLALINYAAAFRAAGVRIRGMVGGNEEDLRRRDVQRLESSRSTRSLQTPEGEVTVMRGGLSPQLQRQVMAARRQIMVQKIAEIEKEMGEANQRLDGMLRNGRHLLVLAPIAPKARDDVLHAAAKTDANIRWVRRDIWRMRAHKDVLALDVQQDGVSASELQALTNQQHSAPSTAKKDPKENGPSLSRINSKASAEPARSPPQSPTTSARPGRDARPSTTESMETFMGNDVFRTPPESARAQNGNDYWRLPPLQLDVQQNQDHRASVSHSTLSVSSPGRGSLSHASSTSSINRIDSMPSPRPSEKPSQNNPLTPTTSMEKSQVERLARSTMTPDTILPAAKDTGLDGTSHGTSPESKRKSARRSLQKTLRDAHHHRQSSIHRHRRNKDSESTVRSNGDNTATGSDDLPEGTPGLQREKGRFILHGKQASVIQFGDDWPNERMKLRREMWRQNSLQSSASYASSPPQSEDGASTVGGGMRRSSQVSNATASLLASPSTTARDVRVGADISESSEAESEAGPAAATLPLASANAGDDVFTATQAENAALREDAEAAEAFTTTSSASPNRLSSTASSEGNYDDDDDGAASTFFDAAQWNWKDANARTGGKRQTVIGPPTATAMSPSHSHQHLRRTSLQKGEGGNIESADDDDEDEIDGSPAALGPKSHRRTVLGPAPSIKVNGSEAFPSPSSSSTDVHDGPAAMSGGAQDAGLGISVQDDDEDEDGEVEEEAKGREKNLRQVSGSESAGANVDSSSASEEEEKEEETPPATAAAAAGAAIGGSGGGGGGATTTATATAPAPASVASSS</sequence>
<feature type="compositionally biased region" description="Basic residues" evidence="2">
    <location>
        <begin position="1244"/>
        <end position="1258"/>
    </location>
</feature>
<dbReference type="CDD" id="cd00821">
    <property type="entry name" value="PH"/>
    <property type="match status" value="1"/>
</dbReference>
<feature type="compositionally biased region" description="Polar residues" evidence="2">
    <location>
        <begin position="373"/>
        <end position="386"/>
    </location>
</feature>
<feature type="compositionally biased region" description="Gly residues" evidence="2">
    <location>
        <begin position="1648"/>
        <end position="1659"/>
    </location>
</feature>
<name>A0A3M7EWS1_HORWE</name>
<dbReference type="OrthoDB" id="430364at2759"/>
<dbReference type="FunFam" id="1.10.1000.11:FF:000002">
    <property type="entry name" value="Cytohesin 1"/>
    <property type="match status" value="1"/>
</dbReference>
<dbReference type="SMART" id="SM00233">
    <property type="entry name" value="PH"/>
    <property type="match status" value="1"/>
</dbReference>
<dbReference type="InterPro" id="IPR023394">
    <property type="entry name" value="Sec7_C_sf"/>
</dbReference>
<feature type="region of interest" description="Disordered" evidence="2">
    <location>
        <begin position="229"/>
        <end position="353"/>
    </location>
</feature>
<comment type="caution">
    <text evidence="5">The sequence shown here is derived from an EMBL/GenBank/DDBJ whole genome shotgun (WGS) entry which is preliminary data.</text>
</comment>
<gene>
    <name evidence="5" type="ORF">D0861_08426</name>
</gene>
<dbReference type="Pfam" id="PF01369">
    <property type="entry name" value="Sec7"/>
    <property type="match status" value="1"/>
</dbReference>
<dbReference type="SUPFAM" id="SSF50729">
    <property type="entry name" value="PH domain-like"/>
    <property type="match status" value="1"/>
</dbReference>
<evidence type="ECO:0008006" key="7">
    <source>
        <dbReference type="Google" id="ProtNLM"/>
    </source>
</evidence>
<feature type="region of interest" description="Disordered" evidence="2">
    <location>
        <begin position="1424"/>
        <end position="1458"/>
    </location>
</feature>
<feature type="compositionally biased region" description="Polar residues" evidence="2">
    <location>
        <begin position="1155"/>
        <end position="1165"/>
    </location>
</feature>
<evidence type="ECO:0000313" key="6">
    <source>
        <dbReference type="Proteomes" id="UP000268823"/>
    </source>
</evidence>
<feature type="compositionally biased region" description="Low complexity" evidence="2">
    <location>
        <begin position="1660"/>
        <end position="1677"/>
    </location>
</feature>
<dbReference type="InterPro" id="IPR011993">
    <property type="entry name" value="PH-like_dom_sf"/>
</dbReference>
<feature type="compositionally biased region" description="Polar residues" evidence="2">
    <location>
        <begin position="1056"/>
        <end position="1065"/>
    </location>
</feature>
<protein>
    <recommendedName>
        <fullName evidence="7">SEC7 domain-containing protein</fullName>
    </recommendedName>
</protein>
<dbReference type="InterPro" id="IPR000904">
    <property type="entry name" value="Sec7_dom"/>
</dbReference>
<dbReference type="GO" id="GO:0005085">
    <property type="term" value="F:guanyl-nucleotide exchange factor activity"/>
    <property type="evidence" value="ECO:0007669"/>
    <property type="project" value="InterPro"/>
</dbReference>
<feature type="region of interest" description="Disordered" evidence="2">
    <location>
        <begin position="373"/>
        <end position="480"/>
    </location>
</feature>
<dbReference type="InterPro" id="IPR035999">
    <property type="entry name" value="Sec7_dom_sf"/>
</dbReference>
<feature type="region of interest" description="Disordered" evidence="2">
    <location>
        <begin position="1037"/>
        <end position="1119"/>
    </location>
</feature>
<feature type="region of interest" description="Disordered" evidence="2">
    <location>
        <begin position="905"/>
        <end position="924"/>
    </location>
</feature>
<feature type="compositionally biased region" description="Basic and acidic residues" evidence="2">
    <location>
        <begin position="905"/>
        <end position="914"/>
    </location>
</feature>
<dbReference type="PROSITE" id="PS50003">
    <property type="entry name" value="PH_DOMAIN"/>
    <property type="match status" value="1"/>
</dbReference>
<feature type="compositionally biased region" description="Acidic residues" evidence="2">
    <location>
        <begin position="1587"/>
        <end position="1599"/>
    </location>
</feature>
<evidence type="ECO:0000259" key="3">
    <source>
        <dbReference type="PROSITE" id="PS50003"/>
    </source>
</evidence>
<keyword evidence="1" id="KW-0175">Coiled coil</keyword>
<feature type="compositionally biased region" description="Basic and acidic residues" evidence="2">
    <location>
        <begin position="99"/>
        <end position="110"/>
    </location>
</feature>
<dbReference type="CDD" id="cd00171">
    <property type="entry name" value="Sec7"/>
    <property type="match status" value="1"/>
</dbReference>